<accession>A0ABT1TBN2</accession>
<dbReference type="RefSeq" id="WP_256600326.1">
    <property type="nucleotide sequence ID" value="NZ_JANIBJ010000002.1"/>
</dbReference>
<proteinExistence type="predicted"/>
<dbReference type="InterPro" id="IPR025263">
    <property type="entry name" value="YhdP_central"/>
</dbReference>
<gene>
    <name evidence="2" type="ORF">NP590_01245</name>
</gene>
<dbReference type="InterPro" id="IPR011836">
    <property type="entry name" value="YhdP"/>
</dbReference>
<feature type="domain" description="YhdP central" evidence="1">
    <location>
        <begin position="6"/>
        <end position="1201"/>
    </location>
</feature>
<evidence type="ECO:0000313" key="3">
    <source>
        <dbReference type="Proteomes" id="UP001524499"/>
    </source>
</evidence>
<dbReference type="Pfam" id="PF13116">
    <property type="entry name" value="YhdP"/>
    <property type="match status" value="1"/>
</dbReference>
<dbReference type="NCBIfam" id="TIGR02099">
    <property type="entry name" value="YhdP family protein"/>
    <property type="match status" value="1"/>
</dbReference>
<sequence length="1262" mass="139319">MLVHITRATRHLLFWSLIAVALAMSVARIFLADIDDYQAELEQKIRQISGIPLRIGTLDAGLRGFNPEVILKDIRIEAEDPAAKPDIQLREIRLGIDFLDLLLRRDWLSASRVTLVGANISIIRQEDGSFVLKGLQASDEPPLWLLRGGKYEILDSEITWLDLKRHGKPVHFDRFDLVLKNHYFDQSHEVHLLSKLPEQYGDSLRISANITGNIFLPDDFAGEIYLEGTDLQSTALVTGDLPLGFNLQAGAGDIRVWSLWRNASPYQVDGYVQAQQVKVSKNQGKPLALDTFEASFSWSDIGGRWRLAGYDVNIYANRQRWPDGAFYLQQDGRDNLSAVIKQLDLPAAMYLAPLLIPTDHDHADYLALNPKGRLHDVSLFVSSDYQQYAARGSFSDLGVEHFGAIPQIKRISGEISLTDRYGQIILNTHDGEFHAADWFRNPLAVKRLQGTVHWWQTAEAWQFFSRDLAVDSADFAGVAQLDLWLPKSAASPVLDLTLAFGQFDDISQAPKYLPAKIMGEGAVEWLDDAFIGGHIKRGELVVKGALDQFPFVDGSGLFETVFTIEDGEIQFNQDWPHLRDVHADVQFSAADLQVAILKGHSEKVAIDQAVVTIPDLANSEHVYVWGRVESKIMDSLAFLQKSPLKTKVDPIAGLIRGTGTAKVGLDLKIPYSESEPVKVKVDAQLDGAQLTVLPVNLNLDAIKGVLTFTEDRIYSTRLDARGLGYPIQGRLTSDAHATYLDLDGVTSIDKLVAQFGFLKNDIAKGKFAYAGKLTLPYAAELPASLRISSSLKGVGVDSPMGLNKAADEALALNLNFEFADGPELPLELSYGEGLTAYLLIDKNREALQSAHVVFGRGRADRYDGPGLKLDIRQAEFDMSRAVGAVGIDSRLPALKEVSIDTGQLVWRDQKLGPLSVSMLAANRHWQGNLDSAMARGRFSIPEQLGGSDRIVLDMDFLNLSAMDKFNLAGADEAVTELPLIDINSRHLLWRGSDLGALALQTERVANGIHFKAIELQSDKSKINLTADWLKQPTGTITQVKGNLKADKFGDLLSRLAFSDDFKETTADIRFKGGWRGGPHQFSLGRLNGLLQLDLKDGRISSIEPGFGRLLGLIAMEQWVKRLSLDFSDVYRQGLAFDQIKGRIKIRDGLAYTDDLTVDAVAANFYLAGYANLADKTLDQRVAVVPKSSGALPIAGTIVGGIASIITQVVTDDYKEGYFFGSQYKLSGNWGDIDVTPLHDEDGLVNKTWRGLTDFGWLDSITE</sequence>
<dbReference type="PANTHER" id="PTHR38690:SF1">
    <property type="entry name" value="PROTEASE"/>
    <property type="match status" value="1"/>
</dbReference>
<reference evidence="2 3" key="1">
    <citation type="submission" date="2022-07" db="EMBL/GenBank/DDBJ databases">
        <title>Methylomonas rivi sp. nov., Methylomonas rosea sp. nov., Methylomonas aureus sp. nov. and Methylomonas subterranea sp. nov., four novel methanotrophs isolated from a freshwater creek and the deep terrestrial subsurface.</title>
        <authorList>
            <person name="Abin C."/>
            <person name="Sankaranarayanan K."/>
            <person name="Garner C."/>
            <person name="Sindelar R."/>
            <person name="Kotary K."/>
            <person name="Garner R."/>
            <person name="Barclay S."/>
            <person name="Lawson P."/>
            <person name="Krumholz L."/>
        </authorList>
    </citation>
    <scope>NUCLEOTIDE SEQUENCE [LARGE SCALE GENOMIC DNA]</scope>
    <source>
        <strain evidence="2 3">SURF-2</strain>
    </source>
</reference>
<dbReference type="Proteomes" id="UP001524499">
    <property type="component" value="Unassembled WGS sequence"/>
</dbReference>
<keyword evidence="3" id="KW-1185">Reference proteome</keyword>
<organism evidence="2 3">
    <name type="scientific">Methylomonas subterranea</name>
    <dbReference type="NCBI Taxonomy" id="2952225"/>
    <lineage>
        <taxon>Bacteria</taxon>
        <taxon>Pseudomonadati</taxon>
        <taxon>Pseudomonadota</taxon>
        <taxon>Gammaproteobacteria</taxon>
        <taxon>Methylococcales</taxon>
        <taxon>Methylococcaceae</taxon>
        <taxon>Methylomonas</taxon>
    </lineage>
</organism>
<name>A0ABT1TBN2_9GAMM</name>
<dbReference type="PANTHER" id="PTHR38690">
    <property type="entry name" value="PROTEASE-RELATED"/>
    <property type="match status" value="1"/>
</dbReference>
<comment type="caution">
    <text evidence="2">The sequence shown here is derived from an EMBL/GenBank/DDBJ whole genome shotgun (WGS) entry which is preliminary data.</text>
</comment>
<evidence type="ECO:0000259" key="1">
    <source>
        <dbReference type="Pfam" id="PF13116"/>
    </source>
</evidence>
<dbReference type="EMBL" id="JANIBJ010000002">
    <property type="protein sequence ID" value="MCQ8102714.1"/>
    <property type="molecule type" value="Genomic_DNA"/>
</dbReference>
<protein>
    <submittedName>
        <fullName evidence="2">TIGR02099 family protein</fullName>
    </submittedName>
</protein>
<evidence type="ECO:0000313" key="2">
    <source>
        <dbReference type="EMBL" id="MCQ8102714.1"/>
    </source>
</evidence>